<dbReference type="CDD" id="cd00093">
    <property type="entry name" value="HTH_XRE"/>
    <property type="match status" value="1"/>
</dbReference>
<evidence type="ECO:0000313" key="3">
    <source>
        <dbReference type="Proteomes" id="UP000319825"/>
    </source>
</evidence>
<name>A0A562IAQ4_MICOL</name>
<dbReference type="Proteomes" id="UP000319825">
    <property type="component" value="Unassembled WGS sequence"/>
</dbReference>
<dbReference type="PROSITE" id="PS50943">
    <property type="entry name" value="HTH_CROC1"/>
    <property type="match status" value="1"/>
</dbReference>
<dbReference type="InterPro" id="IPR001387">
    <property type="entry name" value="Cro/C1-type_HTH"/>
</dbReference>
<dbReference type="Pfam" id="PF19054">
    <property type="entry name" value="DUF5753"/>
    <property type="match status" value="1"/>
</dbReference>
<protein>
    <submittedName>
        <fullName evidence="2">Helix-turn-helix protein</fullName>
    </submittedName>
</protein>
<comment type="caution">
    <text evidence="2">The sequence shown here is derived from an EMBL/GenBank/DDBJ whole genome shotgun (WGS) entry which is preliminary data.</text>
</comment>
<dbReference type="OrthoDB" id="3422637at2"/>
<keyword evidence="3" id="KW-1185">Reference proteome</keyword>
<feature type="domain" description="HTH cro/C1-type" evidence="1">
    <location>
        <begin position="14"/>
        <end position="67"/>
    </location>
</feature>
<evidence type="ECO:0000313" key="2">
    <source>
        <dbReference type="EMBL" id="TWH67805.1"/>
    </source>
</evidence>
<dbReference type="SUPFAM" id="SSF47413">
    <property type="entry name" value="lambda repressor-like DNA-binding domains"/>
    <property type="match status" value="1"/>
</dbReference>
<dbReference type="AlphaFoldDB" id="A0A562IAQ4"/>
<dbReference type="RefSeq" id="WP_145774728.1">
    <property type="nucleotide sequence ID" value="NZ_BAAATQ010000321.1"/>
</dbReference>
<dbReference type="Pfam" id="PF13560">
    <property type="entry name" value="HTH_31"/>
    <property type="match status" value="1"/>
</dbReference>
<evidence type="ECO:0000259" key="1">
    <source>
        <dbReference type="PROSITE" id="PS50943"/>
    </source>
</evidence>
<dbReference type="EMBL" id="VLKE01000001">
    <property type="protein sequence ID" value="TWH67805.1"/>
    <property type="molecule type" value="Genomic_DNA"/>
</dbReference>
<reference evidence="2 3" key="1">
    <citation type="submission" date="2019-07" db="EMBL/GenBank/DDBJ databases">
        <title>R&amp;d 2014.</title>
        <authorList>
            <person name="Klenk H.-P."/>
        </authorList>
    </citation>
    <scope>NUCLEOTIDE SEQUENCE [LARGE SCALE GENOMIC DNA]</scope>
    <source>
        <strain evidence="2 3">DSM 43868</strain>
    </source>
</reference>
<dbReference type="InterPro" id="IPR043917">
    <property type="entry name" value="DUF5753"/>
</dbReference>
<organism evidence="2 3">
    <name type="scientific">Micromonospora olivasterospora</name>
    <dbReference type="NCBI Taxonomy" id="1880"/>
    <lineage>
        <taxon>Bacteria</taxon>
        <taxon>Bacillati</taxon>
        <taxon>Actinomycetota</taxon>
        <taxon>Actinomycetes</taxon>
        <taxon>Micromonosporales</taxon>
        <taxon>Micromonosporaceae</taxon>
        <taxon>Micromonospora</taxon>
    </lineage>
</organism>
<accession>A0A562IAQ4</accession>
<gene>
    <name evidence="2" type="ORF">JD77_02790</name>
</gene>
<dbReference type="InterPro" id="IPR010982">
    <property type="entry name" value="Lambda_DNA-bd_dom_sf"/>
</dbReference>
<dbReference type="Gene3D" id="1.10.260.40">
    <property type="entry name" value="lambda repressor-like DNA-binding domains"/>
    <property type="match status" value="1"/>
</dbReference>
<dbReference type="SMART" id="SM00530">
    <property type="entry name" value="HTH_XRE"/>
    <property type="match status" value="1"/>
</dbReference>
<dbReference type="GO" id="GO:0003677">
    <property type="term" value="F:DNA binding"/>
    <property type="evidence" value="ECO:0007669"/>
    <property type="project" value="InterPro"/>
</dbReference>
<sequence length="269" mass="29763">MELSPMLEHFAEELRLARAVAGLSQAALAEAVSYSAALVAKIEQGDRRPSADFARRCDTVLGTEGRLARIQRRISRESVVPYFREYAGIEEEAVALRGYEPLYVPGLLQTEAYARAVLSGSGLLSAEEVERQVAARLERQEMLTREHAPTLTVVLDESVLRRTVGSPETMREQARHLAKVGESLPRVRIHVVPLAVGAYAGLEGPFVIATPPVGEDIVYVEDQLGGKVTDRPEDLRRIVAVWESIRGEALPHQQSIELITRMTEAETWT</sequence>
<proteinExistence type="predicted"/>